<organism evidence="1 2">
    <name type="scientific">Cadophora malorum</name>
    <dbReference type="NCBI Taxonomy" id="108018"/>
    <lineage>
        <taxon>Eukaryota</taxon>
        <taxon>Fungi</taxon>
        <taxon>Dikarya</taxon>
        <taxon>Ascomycota</taxon>
        <taxon>Pezizomycotina</taxon>
        <taxon>Leotiomycetes</taxon>
        <taxon>Helotiales</taxon>
        <taxon>Ploettnerulaceae</taxon>
        <taxon>Cadophora</taxon>
    </lineage>
</organism>
<name>A0A8H7T6V7_9HELO</name>
<sequence>MLKGDLNWIQEFLKEGSDTDVEAQLRFQNVIKPILDSVFVGYTPAITVFACLRRCSPADALSYTRPNVAYAEVCYTYATFPQVPVTVSFGFTQEPAEWHKVASFVADLPAIIRNIIEGMSRTDGGATKLLLVIIFSLVYFNNGPEVWKQARLEAADQLFSFLATPDLYHCTIVDRDRCPTTAIKGSSWSQWIALFEISRNGKIFWLTDEGERVHRNSTHNTFGHLPP</sequence>
<proteinExistence type="predicted"/>
<dbReference type="EMBL" id="JAFJYH010000320">
    <property type="protein sequence ID" value="KAG4413346.1"/>
    <property type="molecule type" value="Genomic_DNA"/>
</dbReference>
<protein>
    <submittedName>
        <fullName evidence="1">Uncharacterized protein</fullName>
    </submittedName>
</protein>
<gene>
    <name evidence="1" type="ORF">IFR04_013531</name>
</gene>
<comment type="caution">
    <text evidence="1">The sequence shown here is derived from an EMBL/GenBank/DDBJ whole genome shotgun (WGS) entry which is preliminary data.</text>
</comment>
<dbReference type="OrthoDB" id="10536951at2759"/>
<keyword evidence="2" id="KW-1185">Reference proteome</keyword>
<evidence type="ECO:0000313" key="1">
    <source>
        <dbReference type="EMBL" id="KAG4413346.1"/>
    </source>
</evidence>
<evidence type="ECO:0000313" key="2">
    <source>
        <dbReference type="Proteomes" id="UP000664132"/>
    </source>
</evidence>
<dbReference type="AlphaFoldDB" id="A0A8H7T6V7"/>
<dbReference type="Proteomes" id="UP000664132">
    <property type="component" value="Unassembled WGS sequence"/>
</dbReference>
<accession>A0A8H7T6V7</accession>
<reference evidence="1" key="1">
    <citation type="submission" date="2021-02" db="EMBL/GenBank/DDBJ databases">
        <title>Genome sequence Cadophora malorum strain M34.</title>
        <authorList>
            <person name="Stefanovic E."/>
            <person name="Vu D."/>
            <person name="Scully C."/>
            <person name="Dijksterhuis J."/>
            <person name="Roader J."/>
            <person name="Houbraken J."/>
        </authorList>
    </citation>
    <scope>NUCLEOTIDE SEQUENCE</scope>
    <source>
        <strain evidence="1">M34</strain>
    </source>
</reference>